<dbReference type="EMBL" id="AP025943">
    <property type="protein sequence ID" value="BDL42664.1"/>
    <property type="molecule type" value="Genomic_DNA"/>
</dbReference>
<dbReference type="PANTHER" id="PTHR11680:SF35">
    <property type="entry name" value="SERINE HYDROXYMETHYLTRANSFERASE 1"/>
    <property type="match status" value="1"/>
</dbReference>
<dbReference type="InterPro" id="IPR015421">
    <property type="entry name" value="PyrdxlP-dep_Trfase_major"/>
</dbReference>
<evidence type="ECO:0000256" key="1">
    <source>
        <dbReference type="ARBA" id="ARBA00001933"/>
    </source>
</evidence>
<dbReference type="InterPro" id="IPR015424">
    <property type="entry name" value="PyrdxlP-dep_Trfase"/>
</dbReference>
<dbReference type="InterPro" id="IPR039429">
    <property type="entry name" value="SHMT-like_dom"/>
</dbReference>
<dbReference type="Pfam" id="PF00464">
    <property type="entry name" value="SHMT"/>
    <property type="match status" value="1"/>
</dbReference>
<dbReference type="Gene3D" id="3.90.1150.10">
    <property type="entry name" value="Aspartate Aminotransferase, domain 1"/>
    <property type="match status" value="1"/>
</dbReference>
<keyword evidence="5" id="KW-1185">Reference proteome</keyword>
<dbReference type="PANTHER" id="PTHR11680">
    <property type="entry name" value="SERINE HYDROXYMETHYLTRANSFERASE"/>
    <property type="match status" value="1"/>
</dbReference>
<organism evidence="4 5">
    <name type="scientific">Akkermansia biwaensis</name>
    <dbReference type="NCBI Taxonomy" id="2946555"/>
    <lineage>
        <taxon>Bacteria</taxon>
        <taxon>Pseudomonadati</taxon>
        <taxon>Verrucomicrobiota</taxon>
        <taxon>Verrucomicrobiia</taxon>
        <taxon>Verrucomicrobiales</taxon>
        <taxon>Akkermansiaceae</taxon>
        <taxon>Akkermansia</taxon>
    </lineage>
</organism>
<gene>
    <name evidence="4" type="ORF">Abiwalacus_02380</name>
</gene>
<reference evidence="4" key="1">
    <citation type="submission" date="2022-06" db="EMBL/GenBank/DDBJ databases">
        <title>Akkermansia biwalacus sp. nov., an anaerobic mucin-degrading bacterium isolated from human intestine.</title>
        <authorList>
            <person name="Kobayashi Y."/>
            <person name="Inoue S."/>
            <person name="Kawahara T."/>
            <person name="Kohda N."/>
        </authorList>
    </citation>
    <scope>NUCLEOTIDE SEQUENCE</scope>
    <source>
        <strain evidence="4">WON2089</strain>
    </source>
</reference>
<dbReference type="SUPFAM" id="SSF53383">
    <property type="entry name" value="PLP-dependent transferases"/>
    <property type="match status" value="1"/>
</dbReference>
<evidence type="ECO:0000256" key="2">
    <source>
        <dbReference type="ARBA" id="ARBA00022898"/>
    </source>
</evidence>
<dbReference type="InterPro" id="IPR049943">
    <property type="entry name" value="Ser_HO-MeTrfase-like"/>
</dbReference>
<accession>A0ABM7ZDD1</accession>
<name>A0ABM7ZDD1_9BACT</name>
<proteinExistence type="predicted"/>
<keyword evidence="2" id="KW-0663">Pyridoxal phosphate</keyword>
<protein>
    <submittedName>
        <fullName evidence="4">Serine hydroxymethyltransferase</fullName>
    </submittedName>
</protein>
<evidence type="ECO:0000259" key="3">
    <source>
        <dbReference type="Pfam" id="PF00464"/>
    </source>
</evidence>
<sequence length="423" mass="49176">MNGNLEEFQKICQELQYEEKRLLPLCAAENAISPFGKIPLDSFIQEKYIMGGIIRLETEHNFMEAEHLFKFYSLLNRQCFDLFQSNYSDARTLSGVNAVMILLMSLFQPGSTLLISSEDSGGHGSMPLICHRLGIKFIYAPFDYEIMDFDYEKIKALRKKEKIDGMLICPSDILFQPSLQNLEVSEDFIIIYDATQTLGLISGKSNSNPFHFFSNEVPFVLMGATHKTLPGPTSGLIMTNNQKLMNLIDTKINPDYLRNVQFHQILSLILVLIEMEMFGEQYSKQIINNANKLGRYLEKLGVQVIRARNDLYTDTHQIFISMKENEITRFLHRSQSHRISLNGRYKRLYRDSGIRIGVQQITRHGWEEDEFEQLADVFYQLTQDTYNYDEVERKLNILRSKKDVHYTFSEQTYHDVFNCLHDG</sequence>
<dbReference type="Proteomes" id="UP001062263">
    <property type="component" value="Chromosome"/>
</dbReference>
<dbReference type="RefSeq" id="WP_215437877.1">
    <property type="nucleotide sequence ID" value="NZ_AP025943.1"/>
</dbReference>
<comment type="cofactor">
    <cofactor evidence="1">
        <name>pyridoxal 5'-phosphate</name>
        <dbReference type="ChEBI" id="CHEBI:597326"/>
    </cofactor>
</comment>
<evidence type="ECO:0000313" key="5">
    <source>
        <dbReference type="Proteomes" id="UP001062263"/>
    </source>
</evidence>
<dbReference type="Gene3D" id="3.40.640.10">
    <property type="entry name" value="Type I PLP-dependent aspartate aminotransferase-like (Major domain)"/>
    <property type="match status" value="1"/>
</dbReference>
<feature type="domain" description="Serine hydroxymethyltransferase-like" evidence="3">
    <location>
        <begin position="9"/>
        <end position="377"/>
    </location>
</feature>
<evidence type="ECO:0000313" key="4">
    <source>
        <dbReference type="EMBL" id="BDL42664.1"/>
    </source>
</evidence>
<dbReference type="InterPro" id="IPR015422">
    <property type="entry name" value="PyrdxlP-dep_Trfase_small"/>
</dbReference>